<protein>
    <submittedName>
        <fullName evidence="2">Uncharacterized protein</fullName>
    </submittedName>
</protein>
<comment type="caution">
    <text evidence="2">The sequence shown here is derived from an EMBL/GenBank/DDBJ whole genome shotgun (WGS) entry which is preliminary data.</text>
</comment>
<name>A0A437R5J6_9GAMM</name>
<dbReference type="RefSeq" id="WP_127697434.1">
    <property type="nucleotide sequence ID" value="NZ_SACS01000001.1"/>
</dbReference>
<gene>
    <name evidence="2" type="ORF">EOE67_02420</name>
</gene>
<feature type="compositionally biased region" description="Acidic residues" evidence="1">
    <location>
        <begin position="140"/>
        <end position="178"/>
    </location>
</feature>
<dbReference type="AlphaFoldDB" id="A0A437R5J6"/>
<organism evidence="2 3">
    <name type="scientific">Rheinheimera riviphila</name>
    <dbReference type="NCBI Taxonomy" id="1834037"/>
    <lineage>
        <taxon>Bacteria</taxon>
        <taxon>Pseudomonadati</taxon>
        <taxon>Pseudomonadota</taxon>
        <taxon>Gammaproteobacteria</taxon>
        <taxon>Chromatiales</taxon>
        <taxon>Chromatiaceae</taxon>
        <taxon>Rheinheimera</taxon>
    </lineage>
</organism>
<evidence type="ECO:0000313" key="2">
    <source>
        <dbReference type="EMBL" id="RVU42058.1"/>
    </source>
</evidence>
<keyword evidence="3" id="KW-1185">Reference proteome</keyword>
<reference evidence="2 3" key="1">
    <citation type="submission" date="2019-01" db="EMBL/GenBank/DDBJ databases">
        <authorList>
            <person name="Chen W.-M."/>
        </authorList>
    </citation>
    <scope>NUCLEOTIDE SEQUENCE [LARGE SCALE GENOMIC DNA]</scope>
    <source>
        <strain evidence="2 3">KYPC3</strain>
    </source>
</reference>
<dbReference type="Proteomes" id="UP000283077">
    <property type="component" value="Unassembled WGS sequence"/>
</dbReference>
<proteinExistence type="predicted"/>
<dbReference type="OrthoDB" id="5769186at2"/>
<feature type="region of interest" description="Disordered" evidence="1">
    <location>
        <begin position="131"/>
        <end position="187"/>
    </location>
</feature>
<accession>A0A437R5J6</accession>
<evidence type="ECO:0000256" key="1">
    <source>
        <dbReference type="SAM" id="MobiDB-lite"/>
    </source>
</evidence>
<sequence>MSKKFDQARLQQLKTDAFENIESYNDPDTPKALGNFTSQIKKVLEADPEMLQSVPEYLPVALFGRVKFTGEAKLKWSQWLKTNTFPLWDDFKTSVAFNNDDLPLVKTIRGYDENLLIEACAVLFMLSNESSTPAKRSKDESDEDGYEEDYDDDERNEAQDDYEGRDEEDEDGYDDQYDEITFNREGR</sequence>
<dbReference type="EMBL" id="SACS01000001">
    <property type="protein sequence ID" value="RVU42058.1"/>
    <property type="molecule type" value="Genomic_DNA"/>
</dbReference>
<evidence type="ECO:0000313" key="3">
    <source>
        <dbReference type="Proteomes" id="UP000283077"/>
    </source>
</evidence>